<dbReference type="InterPro" id="IPR009935">
    <property type="entry name" value="DUF1467"/>
</dbReference>
<comment type="caution">
    <text evidence="2">The sequence shown here is derived from an EMBL/GenBank/DDBJ whole genome shotgun (WGS) entry which is preliminary data.</text>
</comment>
<evidence type="ECO:0000313" key="3">
    <source>
        <dbReference type="Proteomes" id="UP000241808"/>
    </source>
</evidence>
<dbReference type="RefSeq" id="WP_108177302.1">
    <property type="nucleotide sequence ID" value="NZ_JAIESU010000015.1"/>
</dbReference>
<keyword evidence="3" id="KW-1185">Reference proteome</keyword>
<name>A0A2T4Z643_9HYPH</name>
<accession>A0A2T4Z643</accession>
<proteinExistence type="predicted"/>
<gene>
    <name evidence="2" type="ORF">C8P69_104409</name>
</gene>
<evidence type="ECO:0000256" key="1">
    <source>
        <dbReference type="SAM" id="Phobius"/>
    </source>
</evidence>
<evidence type="ECO:0000313" key="2">
    <source>
        <dbReference type="EMBL" id="PTM57358.1"/>
    </source>
</evidence>
<feature type="transmembrane region" description="Helical" evidence="1">
    <location>
        <begin position="52"/>
        <end position="69"/>
    </location>
</feature>
<keyword evidence="1" id="KW-0472">Membrane</keyword>
<organism evidence="2 3">
    <name type="scientific">Phreatobacter oligotrophus</name>
    <dbReference type="NCBI Taxonomy" id="1122261"/>
    <lineage>
        <taxon>Bacteria</taxon>
        <taxon>Pseudomonadati</taxon>
        <taxon>Pseudomonadota</taxon>
        <taxon>Alphaproteobacteria</taxon>
        <taxon>Hyphomicrobiales</taxon>
        <taxon>Phreatobacteraceae</taxon>
        <taxon>Phreatobacter</taxon>
    </lineage>
</organism>
<dbReference type="Proteomes" id="UP000241808">
    <property type="component" value="Unassembled WGS sequence"/>
</dbReference>
<keyword evidence="1" id="KW-1133">Transmembrane helix</keyword>
<protein>
    <submittedName>
        <fullName evidence="2">Putative secreted protein</fullName>
    </submittedName>
</protein>
<dbReference type="EMBL" id="PZZL01000004">
    <property type="protein sequence ID" value="PTM57358.1"/>
    <property type="molecule type" value="Genomic_DNA"/>
</dbReference>
<dbReference type="OrthoDB" id="9804637at2"/>
<keyword evidence="1" id="KW-0812">Transmembrane</keyword>
<reference evidence="2 3" key="1">
    <citation type="submission" date="2018-04" db="EMBL/GenBank/DDBJ databases">
        <title>Genomic Encyclopedia of Archaeal and Bacterial Type Strains, Phase II (KMG-II): from individual species to whole genera.</title>
        <authorList>
            <person name="Goeker M."/>
        </authorList>
    </citation>
    <scope>NUCLEOTIDE SEQUENCE [LARGE SCALE GENOMIC DNA]</scope>
    <source>
        <strain evidence="2 3">DSM 25521</strain>
    </source>
</reference>
<sequence length="90" mass="9783">MSIAAAAAIYFIIWWLVLFAVLPFGVRSQHEAGDVVPGSDPGAPQRTAMLNKVIMTTVVASIVFALYYANYTLGLITLDDIPLIPRAFLN</sequence>
<dbReference type="Pfam" id="PF07330">
    <property type="entry name" value="DUF1467"/>
    <property type="match status" value="1"/>
</dbReference>
<dbReference type="AlphaFoldDB" id="A0A2T4Z643"/>